<keyword evidence="1" id="KW-0812">Transmembrane</keyword>
<gene>
    <name evidence="2" type="ORF">DL1_17020</name>
</gene>
<dbReference type="EMBL" id="JHEH01000056">
    <property type="protein sequence ID" value="KEP67948.1"/>
    <property type="molecule type" value="Genomic_DNA"/>
</dbReference>
<sequence length="79" mass="8232">MFGAGIGVGMRTFATAEPRYHVALVGGTSIGMTRNGMAGEATSGAGQKSLLFVMLGLILHGFWSWAMAVLIVVCCRPIS</sequence>
<proteinExistence type="predicted"/>
<evidence type="ECO:0000256" key="1">
    <source>
        <dbReference type="SAM" id="Phobius"/>
    </source>
</evidence>
<accession>A0A074TFX5</accession>
<organism evidence="2 3">
    <name type="scientific">Thioclava dalianensis</name>
    <dbReference type="NCBI Taxonomy" id="1185766"/>
    <lineage>
        <taxon>Bacteria</taxon>
        <taxon>Pseudomonadati</taxon>
        <taxon>Pseudomonadota</taxon>
        <taxon>Alphaproteobacteria</taxon>
        <taxon>Rhodobacterales</taxon>
        <taxon>Paracoccaceae</taxon>
        <taxon>Thioclava</taxon>
    </lineage>
</organism>
<evidence type="ECO:0000313" key="3">
    <source>
        <dbReference type="Proteomes" id="UP000027725"/>
    </source>
</evidence>
<dbReference type="STRING" id="1185766.SAMN05216224_107170"/>
<keyword evidence="1" id="KW-1133">Transmembrane helix</keyword>
<name>A0A074TFX5_9RHOB</name>
<evidence type="ECO:0000313" key="2">
    <source>
        <dbReference type="EMBL" id="KEP67948.1"/>
    </source>
</evidence>
<dbReference type="RefSeq" id="WP_038069839.1">
    <property type="nucleotide sequence ID" value="NZ_FOVB01000007.1"/>
</dbReference>
<dbReference type="Proteomes" id="UP000027725">
    <property type="component" value="Unassembled WGS sequence"/>
</dbReference>
<keyword evidence="1" id="KW-0472">Membrane</keyword>
<dbReference type="AlphaFoldDB" id="A0A074TFX5"/>
<reference evidence="2 3" key="1">
    <citation type="submission" date="2014-03" db="EMBL/GenBank/DDBJ databases">
        <title>The draft genome sequence of Thioclava dalianensis DLFJ1-1.</title>
        <authorList>
            <person name="Lai Q."/>
            <person name="Shao Z."/>
        </authorList>
    </citation>
    <scope>NUCLEOTIDE SEQUENCE [LARGE SCALE GENOMIC DNA]</scope>
    <source>
        <strain evidence="2 3">DLFJ1-1</strain>
    </source>
</reference>
<comment type="caution">
    <text evidence="2">The sequence shown here is derived from an EMBL/GenBank/DDBJ whole genome shotgun (WGS) entry which is preliminary data.</text>
</comment>
<protein>
    <submittedName>
        <fullName evidence="2">Uncharacterized protein</fullName>
    </submittedName>
</protein>
<feature type="transmembrane region" description="Helical" evidence="1">
    <location>
        <begin position="50"/>
        <end position="75"/>
    </location>
</feature>
<keyword evidence="3" id="KW-1185">Reference proteome</keyword>